<dbReference type="SUPFAM" id="SSF48557">
    <property type="entry name" value="L-aspartase-like"/>
    <property type="match status" value="1"/>
</dbReference>
<evidence type="ECO:0000259" key="3">
    <source>
        <dbReference type="Pfam" id="PF10415"/>
    </source>
</evidence>
<dbReference type="RefSeq" id="WP_108309193.1">
    <property type="nucleotide sequence ID" value="NZ_CP020921.1"/>
</dbReference>
<dbReference type="EMBL" id="CP020921">
    <property type="protein sequence ID" value="AWB10389.1"/>
    <property type="molecule type" value="Genomic_DNA"/>
</dbReference>
<dbReference type="Gene3D" id="1.10.40.30">
    <property type="entry name" value="Fumarase/aspartase (C-terminal domain)"/>
    <property type="match status" value="1"/>
</dbReference>
<proteinExistence type="predicted"/>
<dbReference type="Pfam" id="PF00206">
    <property type="entry name" value="Lyase_1"/>
    <property type="match status" value="1"/>
</dbReference>
<organism evidence="4 5">
    <name type="scientific">Thermodesulfobium acidiphilum</name>
    <dbReference type="NCBI Taxonomy" id="1794699"/>
    <lineage>
        <taxon>Bacteria</taxon>
        <taxon>Pseudomonadati</taxon>
        <taxon>Thermodesulfobiota</taxon>
        <taxon>Thermodesulfobiia</taxon>
        <taxon>Thermodesulfobiales</taxon>
        <taxon>Thermodesulfobiaceae</taxon>
        <taxon>Thermodesulfobium</taxon>
    </lineage>
</organism>
<dbReference type="GO" id="GO:0008797">
    <property type="term" value="F:aspartate ammonia-lyase activity"/>
    <property type="evidence" value="ECO:0007669"/>
    <property type="project" value="TreeGrafter"/>
</dbReference>
<dbReference type="InterPro" id="IPR024083">
    <property type="entry name" value="Fumarase/histidase_N"/>
</dbReference>
<dbReference type="Gene3D" id="1.10.275.10">
    <property type="entry name" value="Fumarase/aspartase (N-terminal domain)"/>
    <property type="match status" value="1"/>
</dbReference>
<dbReference type="PANTHER" id="PTHR42696">
    <property type="entry name" value="ASPARTATE AMMONIA-LYASE"/>
    <property type="match status" value="1"/>
</dbReference>
<feature type="domain" description="Fumarate lyase N-terminal" evidence="2">
    <location>
        <begin position="10"/>
        <end position="332"/>
    </location>
</feature>
<dbReference type="FunFam" id="1.10.275.10:FF:000001">
    <property type="entry name" value="Fumarate hydratase, mitochondrial"/>
    <property type="match status" value="1"/>
</dbReference>
<dbReference type="PRINTS" id="PR00149">
    <property type="entry name" value="FUMRATELYASE"/>
</dbReference>
<dbReference type="InterPro" id="IPR008948">
    <property type="entry name" value="L-Aspartase-like"/>
</dbReference>
<keyword evidence="1 4" id="KW-0456">Lyase</keyword>
<dbReference type="AlphaFoldDB" id="A0A2R4W0Q4"/>
<evidence type="ECO:0000256" key="1">
    <source>
        <dbReference type="ARBA" id="ARBA00023239"/>
    </source>
</evidence>
<dbReference type="OrthoDB" id="9802809at2"/>
<reference evidence="4 5" key="1">
    <citation type="submission" date="2017-04" db="EMBL/GenBank/DDBJ databases">
        <title>Genomic insights into metabolism of Thermodesulfobium acidiphilum.</title>
        <authorList>
            <person name="Toshchakov S.V."/>
            <person name="Frolov E.N."/>
            <person name="Kublanov I.V."/>
            <person name="Samarov N.I."/>
            <person name="Novikov A."/>
            <person name="Lebedinsky A.V."/>
            <person name="Bonch-Osmolovskaya E.A."/>
            <person name="Chernyh N.A."/>
        </authorList>
    </citation>
    <scope>NUCLEOTIDE SEQUENCE [LARGE SCALE GENOMIC DNA]</scope>
    <source>
        <strain evidence="4 5">3127-1</strain>
    </source>
</reference>
<sequence>MRIESDLLGKIDISDNVYWGLHTERARRNFRFSNYKVPKALIRALSMVKKACCMANHELGFLDENKAKAIEIACDEICEGRFDDQFPLDALQGGAGTSTNMNINEVIANRAIEILGSKKGDYNVVHPIHDVNLHQSTNDVYPTAVKVASIFKLRELSNAVAKLQGAFQKKEKAFAGIVKIGRTELQEAVPITLGAEFGAFAEAISRDRWRTFKCEERLRVTNLGGTAVGTGLTAPKNYIFLVIEKLREITGLGLSRGENVPAETANADPFVEVSGILKAHASNIVKIFNDLRLLNLLGEIELSAVQTGSSIMPGKVNPVLCEAAMQVGLKVMANDFLITETVSRSTLQICEFIPLLAFAILESLEILTNLDINLCEHVLEIKANEEKCKEYIDKSLTIVTALLPVIGYKEAENLIKEFLKKGKTDFRAFLNEKQGKEVVDRMLSPYNLTSLGYRDE</sequence>
<dbReference type="GO" id="GO:0006531">
    <property type="term" value="P:aspartate metabolic process"/>
    <property type="evidence" value="ECO:0007669"/>
    <property type="project" value="TreeGrafter"/>
</dbReference>
<dbReference type="InterPro" id="IPR022761">
    <property type="entry name" value="Fumarate_lyase_N"/>
</dbReference>
<feature type="domain" description="Fumarase C C-terminal" evidence="3">
    <location>
        <begin position="398"/>
        <end position="449"/>
    </location>
</feature>
<protein>
    <submittedName>
        <fullName evidence="4">Aspartate ammonia-lyase</fullName>
    </submittedName>
</protein>
<dbReference type="InterPro" id="IPR018951">
    <property type="entry name" value="Fumarase_C_C"/>
</dbReference>
<dbReference type="PANTHER" id="PTHR42696:SF2">
    <property type="entry name" value="ASPARTATE AMMONIA-LYASE"/>
    <property type="match status" value="1"/>
</dbReference>
<name>A0A2R4W0Q4_THEAF</name>
<dbReference type="InterPro" id="IPR020557">
    <property type="entry name" value="Fumarate_lyase_CS"/>
</dbReference>
<dbReference type="GO" id="GO:0005829">
    <property type="term" value="C:cytosol"/>
    <property type="evidence" value="ECO:0007669"/>
    <property type="project" value="TreeGrafter"/>
</dbReference>
<dbReference type="InterPro" id="IPR051546">
    <property type="entry name" value="Aspartate_Ammonia-Lyase"/>
</dbReference>
<dbReference type="NCBIfam" id="NF008909">
    <property type="entry name" value="PRK12273.1"/>
    <property type="match status" value="1"/>
</dbReference>
<evidence type="ECO:0000313" key="4">
    <source>
        <dbReference type="EMBL" id="AWB10389.1"/>
    </source>
</evidence>
<dbReference type="Proteomes" id="UP000244792">
    <property type="component" value="Chromosome"/>
</dbReference>
<evidence type="ECO:0000313" key="5">
    <source>
        <dbReference type="Proteomes" id="UP000244792"/>
    </source>
</evidence>
<dbReference type="KEGG" id="taci:TDSAC_1036"/>
<evidence type="ECO:0000259" key="2">
    <source>
        <dbReference type="Pfam" id="PF00206"/>
    </source>
</evidence>
<dbReference type="GO" id="GO:0006099">
    <property type="term" value="P:tricarboxylic acid cycle"/>
    <property type="evidence" value="ECO:0007669"/>
    <property type="project" value="InterPro"/>
</dbReference>
<accession>A0A2R4W0Q4</accession>
<dbReference type="Gene3D" id="1.20.200.10">
    <property type="entry name" value="Fumarase/aspartase (Central domain)"/>
    <property type="match status" value="1"/>
</dbReference>
<keyword evidence="5" id="KW-1185">Reference proteome</keyword>
<gene>
    <name evidence="4" type="ORF">TDSAC_1036</name>
</gene>
<dbReference type="InterPro" id="IPR000362">
    <property type="entry name" value="Fumarate_lyase_fam"/>
</dbReference>
<dbReference type="Pfam" id="PF10415">
    <property type="entry name" value="FumaraseC_C"/>
    <property type="match status" value="1"/>
</dbReference>
<dbReference type="PROSITE" id="PS00163">
    <property type="entry name" value="FUMARATE_LYASES"/>
    <property type="match status" value="1"/>
</dbReference>